<dbReference type="Gene3D" id="3.40.50.1100">
    <property type="match status" value="2"/>
</dbReference>
<comment type="cofactor">
    <cofactor evidence="1">
        <name>pyridoxal 5'-phosphate</name>
        <dbReference type="ChEBI" id="CHEBI:597326"/>
    </cofactor>
</comment>
<evidence type="ECO:0000256" key="5">
    <source>
        <dbReference type="PIRSR" id="PIRSR006278-2"/>
    </source>
</evidence>
<dbReference type="InterPro" id="IPR027278">
    <property type="entry name" value="ACCD_DCysDesulf"/>
</dbReference>
<dbReference type="PIRSF" id="PIRSF006278">
    <property type="entry name" value="ACCD_DCysDesulf"/>
    <property type="match status" value="1"/>
</dbReference>
<comment type="similarity">
    <text evidence="2">Belongs to the ACC deaminase/D-cysteine desulfhydrase family.</text>
</comment>
<reference evidence="6 7" key="1">
    <citation type="submission" date="2018-06" db="EMBL/GenBank/DDBJ databases">
        <title>Nitrincola tibetense sp. nov., isolated from Lake XuguoCo on Tibetan Plateau.</title>
        <authorList>
            <person name="Xing P."/>
        </authorList>
    </citation>
    <scope>NUCLEOTIDE SEQUENCE [LARGE SCALE GENOMIC DNA]</scope>
    <source>
        <strain evidence="7">xg18</strain>
    </source>
</reference>
<accession>A0A364NLA8</accession>
<organism evidence="6 7">
    <name type="scientific">Nitrincola tibetensis</name>
    <dbReference type="NCBI Taxonomy" id="2219697"/>
    <lineage>
        <taxon>Bacteria</taxon>
        <taxon>Pseudomonadati</taxon>
        <taxon>Pseudomonadota</taxon>
        <taxon>Gammaproteobacteria</taxon>
        <taxon>Oceanospirillales</taxon>
        <taxon>Oceanospirillaceae</taxon>
        <taxon>Nitrincola</taxon>
    </lineage>
</organism>
<dbReference type="AlphaFoldDB" id="A0A364NLA8"/>
<comment type="caution">
    <text evidence="6">The sequence shown here is derived from an EMBL/GenBank/DDBJ whole genome shotgun (WGS) entry which is preliminary data.</text>
</comment>
<dbReference type="InterPro" id="IPR036052">
    <property type="entry name" value="TrpB-like_PALP_sf"/>
</dbReference>
<evidence type="ECO:0000313" key="7">
    <source>
        <dbReference type="Proteomes" id="UP000250744"/>
    </source>
</evidence>
<gene>
    <name evidence="6" type="ORF">DN062_11695</name>
</gene>
<name>A0A364NLA8_9GAMM</name>
<sequence length="305" mass="33706">MHISSSSYSNALIRQKCLDVSIIRLDLCHPQISGNKWFKLEPVLKRSLDSGKRRPLLSFGGCYSNHLHALAYAGYHYGIATIGVVRGEMPSPLNPTLQDAESWGMKLHFVSRLEYRNKTHPDFTQALYEQFGDFELIPEGGSSPEAVLSCANIWSFLAESDFDYALCPLGTGATAAGLLLGKPRDCHLVVVPALQISAQEARSILSQHLTEMSVSMPEGLTVLDGSSPYGKVNAELASLWYKNPNLWDPLYTLKMYQAFCRLAMSDTFPHGSRVALFHTGGMQGLRGCKSRIERLAPEFQGPLPL</sequence>
<protein>
    <recommendedName>
        <fullName evidence="8">1-aminocyclopropane-1-carboxylate deaminase</fullName>
    </recommendedName>
</protein>
<evidence type="ECO:0000256" key="1">
    <source>
        <dbReference type="ARBA" id="ARBA00001933"/>
    </source>
</evidence>
<dbReference type="EMBL" id="QKRX01000008">
    <property type="protein sequence ID" value="RAU17657.1"/>
    <property type="molecule type" value="Genomic_DNA"/>
</dbReference>
<dbReference type="PANTHER" id="PTHR43780">
    <property type="entry name" value="1-AMINOCYCLOPROPANE-1-CARBOXYLATE DEAMINASE-RELATED"/>
    <property type="match status" value="1"/>
</dbReference>
<evidence type="ECO:0000256" key="4">
    <source>
        <dbReference type="PIRSR" id="PIRSR006278-1"/>
    </source>
</evidence>
<evidence type="ECO:0000256" key="2">
    <source>
        <dbReference type="ARBA" id="ARBA00008639"/>
    </source>
</evidence>
<proteinExistence type="inferred from homology"/>
<keyword evidence="3 5" id="KW-0663">Pyridoxal phosphate</keyword>
<keyword evidence="7" id="KW-1185">Reference proteome</keyword>
<evidence type="ECO:0000256" key="3">
    <source>
        <dbReference type="ARBA" id="ARBA00022898"/>
    </source>
</evidence>
<feature type="modified residue" description="N6-(pyridoxal phosphate)lysine" evidence="5">
    <location>
        <position position="36"/>
    </location>
</feature>
<feature type="active site" description="Nucleophile" evidence="4">
    <location>
        <position position="64"/>
    </location>
</feature>
<dbReference type="OrthoDB" id="9801249at2"/>
<dbReference type="GO" id="GO:0019148">
    <property type="term" value="F:D-cysteine desulfhydrase activity"/>
    <property type="evidence" value="ECO:0007669"/>
    <property type="project" value="TreeGrafter"/>
</dbReference>
<dbReference type="SUPFAM" id="SSF53686">
    <property type="entry name" value="Tryptophan synthase beta subunit-like PLP-dependent enzymes"/>
    <property type="match status" value="1"/>
</dbReference>
<dbReference type="Proteomes" id="UP000250744">
    <property type="component" value="Unassembled WGS sequence"/>
</dbReference>
<evidence type="ECO:0000313" key="6">
    <source>
        <dbReference type="EMBL" id="RAU17657.1"/>
    </source>
</evidence>
<evidence type="ECO:0008006" key="8">
    <source>
        <dbReference type="Google" id="ProtNLM"/>
    </source>
</evidence>
<dbReference type="PANTHER" id="PTHR43780:SF2">
    <property type="entry name" value="1-AMINOCYCLOPROPANE-1-CARBOXYLATE DEAMINASE-RELATED"/>
    <property type="match status" value="1"/>
</dbReference>